<dbReference type="EMBL" id="JBFRYC010000001">
    <property type="protein sequence ID" value="MEX1660161.1"/>
    <property type="molecule type" value="Genomic_DNA"/>
</dbReference>
<evidence type="ECO:0000313" key="8">
    <source>
        <dbReference type="EMBL" id="MEX1660161.1"/>
    </source>
</evidence>
<evidence type="ECO:0000259" key="7">
    <source>
        <dbReference type="PROSITE" id="PS51900"/>
    </source>
</evidence>
<dbReference type="InterPro" id="IPR010998">
    <property type="entry name" value="Integrase_recombinase_N"/>
</dbReference>
<dbReference type="InterPro" id="IPR025166">
    <property type="entry name" value="Integrase_DNA_bind_dom"/>
</dbReference>
<comment type="caution">
    <text evidence="8">The sequence shown here is derived from an EMBL/GenBank/DDBJ whole genome shotgun (WGS) entry which is preliminary data.</text>
</comment>
<evidence type="ECO:0000256" key="2">
    <source>
        <dbReference type="ARBA" id="ARBA00022908"/>
    </source>
</evidence>
<keyword evidence="4" id="KW-0233">DNA recombination</keyword>
<accession>A0ABV3TEQ2</accession>
<keyword evidence="9" id="KW-1185">Reference proteome</keyword>
<dbReference type="InterPro" id="IPR013762">
    <property type="entry name" value="Integrase-like_cat_sf"/>
</dbReference>
<dbReference type="PROSITE" id="PS51898">
    <property type="entry name" value="TYR_RECOMBINASE"/>
    <property type="match status" value="1"/>
</dbReference>
<dbReference type="InterPro" id="IPR004107">
    <property type="entry name" value="Integrase_SAM-like_N"/>
</dbReference>
<dbReference type="Gene3D" id="1.10.150.130">
    <property type="match status" value="1"/>
</dbReference>
<proteinExistence type="inferred from homology"/>
<protein>
    <submittedName>
        <fullName evidence="8">Tyrosine-type recombinase/integrase</fullName>
    </submittedName>
</protein>
<dbReference type="Pfam" id="PF13356">
    <property type="entry name" value="Arm-DNA-bind_3"/>
    <property type="match status" value="1"/>
</dbReference>
<dbReference type="CDD" id="cd00796">
    <property type="entry name" value="INT_Rci_Hp1_C"/>
    <property type="match status" value="1"/>
</dbReference>
<evidence type="ECO:0000256" key="4">
    <source>
        <dbReference type="ARBA" id="ARBA00023172"/>
    </source>
</evidence>
<evidence type="ECO:0000259" key="6">
    <source>
        <dbReference type="PROSITE" id="PS51898"/>
    </source>
</evidence>
<dbReference type="Proteomes" id="UP001557465">
    <property type="component" value="Unassembled WGS sequence"/>
</dbReference>
<dbReference type="PANTHER" id="PTHR30629">
    <property type="entry name" value="PROPHAGE INTEGRASE"/>
    <property type="match status" value="1"/>
</dbReference>
<dbReference type="InterPro" id="IPR050808">
    <property type="entry name" value="Phage_Integrase"/>
</dbReference>
<dbReference type="InterPro" id="IPR038488">
    <property type="entry name" value="Integrase_DNA-bd_sf"/>
</dbReference>
<evidence type="ECO:0000256" key="1">
    <source>
        <dbReference type="ARBA" id="ARBA00008857"/>
    </source>
</evidence>
<keyword evidence="2" id="KW-0229">DNA integration</keyword>
<evidence type="ECO:0000256" key="5">
    <source>
        <dbReference type="PROSITE-ProRule" id="PRU01248"/>
    </source>
</evidence>
<gene>
    <name evidence="8" type="ORF">AB4874_00665</name>
</gene>
<keyword evidence="3 5" id="KW-0238">DNA-binding</keyword>
<sequence>MSKLTKRSVEALCTEVKDYLVWDRDLRGFGVRVYPSGKKTYLVQYRVGRRTRRITIGQHGALTADEARNQAKRLLGDVARGADPSTEKQTLRRAPTIAGLCDRFLQEYVAEHCKPTTARAYATLIRNHIRPKLGLMRVGEVVRKDVIALHYGMRETPYQANRAIAMLSKMFNVAEDWGLRAEGSNPVRRIKKNREVEKKRYLTDEEQLRLGQALQAALADGTETIHVVSAFLALLLTGCRRGEIQTLKWEYIHYTHLDLPDSKTGRRRIPLPREAYDILTALPRYDGNPYVIAGLNGESHVTDLERPWRRIRERAGLNDVRIHDLRHTYASVAMKDGIDPFTLKEIMGHRNLQTTLRYAHLADDAVQRAAGSVAARLAGCVQRPQPARGPFRIVG</sequence>
<feature type="domain" description="Tyr recombinase" evidence="6">
    <location>
        <begin position="197"/>
        <end position="372"/>
    </location>
</feature>
<name>A0ABV3TEQ2_9RHOB</name>
<dbReference type="Pfam" id="PF00589">
    <property type="entry name" value="Phage_integrase"/>
    <property type="match status" value="1"/>
</dbReference>
<evidence type="ECO:0000256" key="3">
    <source>
        <dbReference type="ARBA" id="ARBA00023125"/>
    </source>
</evidence>
<dbReference type="InterPro" id="IPR044068">
    <property type="entry name" value="CB"/>
</dbReference>
<comment type="similarity">
    <text evidence="1">Belongs to the 'phage' integrase family.</text>
</comment>
<dbReference type="Pfam" id="PF14659">
    <property type="entry name" value="Phage_int_SAM_3"/>
    <property type="match status" value="1"/>
</dbReference>
<dbReference type="Gene3D" id="3.30.160.390">
    <property type="entry name" value="Integrase, DNA-binding domain"/>
    <property type="match status" value="1"/>
</dbReference>
<feature type="domain" description="Core-binding (CB)" evidence="7">
    <location>
        <begin position="95"/>
        <end position="175"/>
    </location>
</feature>
<dbReference type="Gene3D" id="1.10.443.10">
    <property type="entry name" value="Intergrase catalytic core"/>
    <property type="match status" value="1"/>
</dbReference>
<reference evidence="8 9" key="1">
    <citation type="journal article" date="2011" name="Int. J. Syst. Evol. Microbiol.">
        <title>Zhongshania antarctica gen. nov., sp. nov. and Zhongshania guokunii sp. nov., gammaproteobacteria respectively isolated from coastal attached (fast) ice and surface seawater of the Antarctic.</title>
        <authorList>
            <person name="Li H.J."/>
            <person name="Zhang X.Y."/>
            <person name="Chen C.X."/>
            <person name="Zhang Y.J."/>
            <person name="Gao Z.M."/>
            <person name="Yu Y."/>
            <person name="Chen X.L."/>
            <person name="Chen B."/>
            <person name="Zhang Y.Z."/>
        </authorList>
    </citation>
    <scope>NUCLEOTIDE SEQUENCE [LARGE SCALE GENOMIC DNA]</scope>
    <source>
        <strain evidence="8 9">15-R06ZXC-3</strain>
    </source>
</reference>
<dbReference type="RefSeq" id="WP_368390562.1">
    <property type="nucleotide sequence ID" value="NZ_JBFRYC010000001.1"/>
</dbReference>
<organism evidence="8 9">
    <name type="scientific">Thioclava arctica</name>
    <dbReference type="NCBI Taxonomy" id="3238301"/>
    <lineage>
        <taxon>Bacteria</taxon>
        <taxon>Pseudomonadati</taxon>
        <taxon>Pseudomonadota</taxon>
        <taxon>Alphaproteobacteria</taxon>
        <taxon>Rhodobacterales</taxon>
        <taxon>Paracoccaceae</taxon>
        <taxon>Thioclava</taxon>
    </lineage>
</organism>
<dbReference type="InterPro" id="IPR011010">
    <property type="entry name" value="DNA_brk_join_enz"/>
</dbReference>
<evidence type="ECO:0000313" key="9">
    <source>
        <dbReference type="Proteomes" id="UP001557465"/>
    </source>
</evidence>
<dbReference type="PANTHER" id="PTHR30629:SF2">
    <property type="entry name" value="PROPHAGE INTEGRASE INTS-RELATED"/>
    <property type="match status" value="1"/>
</dbReference>
<dbReference type="SUPFAM" id="SSF56349">
    <property type="entry name" value="DNA breaking-rejoining enzymes"/>
    <property type="match status" value="1"/>
</dbReference>
<dbReference type="InterPro" id="IPR002104">
    <property type="entry name" value="Integrase_catalytic"/>
</dbReference>
<dbReference type="PROSITE" id="PS51900">
    <property type="entry name" value="CB"/>
    <property type="match status" value="1"/>
</dbReference>